<name>A0ABR8QQ27_9BACI</name>
<feature type="domain" description="HTH tetR-type" evidence="4">
    <location>
        <begin position="10"/>
        <end position="70"/>
    </location>
</feature>
<gene>
    <name evidence="5" type="ORF">H9655_10165</name>
</gene>
<dbReference type="SUPFAM" id="SSF46689">
    <property type="entry name" value="Homeodomain-like"/>
    <property type="match status" value="1"/>
</dbReference>
<dbReference type="EMBL" id="JACSQT010000004">
    <property type="protein sequence ID" value="MBD7937387.1"/>
    <property type="molecule type" value="Genomic_DNA"/>
</dbReference>
<reference evidence="5 6" key="1">
    <citation type="submission" date="2020-08" db="EMBL/GenBank/DDBJ databases">
        <title>A Genomic Blueprint of the Chicken Gut Microbiome.</title>
        <authorList>
            <person name="Gilroy R."/>
            <person name="Ravi A."/>
            <person name="Getino M."/>
            <person name="Pursley I."/>
            <person name="Horton D.L."/>
            <person name="Alikhan N.-F."/>
            <person name="Baker D."/>
            <person name="Gharbi K."/>
            <person name="Hall N."/>
            <person name="Watson M."/>
            <person name="Adriaenssens E.M."/>
            <person name="Foster-Nyarko E."/>
            <person name="Jarju S."/>
            <person name="Secka A."/>
            <person name="Antonio M."/>
            <person name="Oren A."/>
            <person name="Chaudhuri R."/>
            <person name="La Ragione R.M."/>
            <person name="Hildebrand F."/>
            <person name="Pallen M.J."/>
        </authorList>
    </citation>
    <scope>NUCLEOTIDE SEQUENCE [LARGE SCALE GENOMIC DNA]</scope>
    <source>
        <strain evidence="5 6">Sa5YUA1</strain>
    </source>
</reference>
<dbReference type="PROSITE" id="PS50977">
    <property type="entry name" value="HTH_TETR_2"/>
    <property type="match status" value="1"/>
</dbReference>
<evidence type="ECO:0000259" key="4">
    <source>
        <dbReference type="PROSITE" id="PS50977"/>
    </source>
</evidence>
<accession>A0ABR8QQ27</accession>
<dbReference type="PANTHER" id="PTHR43479">
    <property type="entry name" value="ACREF/ENVCD OPERON REPRESSOR-RELATED"/>
    <property type="match status" value="1"/>
</dbReference>
<keyword evidence="2 3" id="KW-0238">DNA-binding</keyword>
<dbReference type="Proteomes" id="UP000657931">
    <property type="component" value="Unassembled WGS sequence"/>
</dbReference>
<protein>
    <submittedName>
        <fullName evidence="5">TetR/AcrR family transcriptional regulator</fullName>
    </submittedName>
</protein>
<evidence type="ECO:0000256" key="3">
    <source>
        <dbReference type="PROSITE-ProRule" id="PRU00335"/>
    </source>
</evidence>
<feature type="DNA-binding region" description="H-T-H motif" evidence="3">
    <location>
        <begin position="33"/>
        <end position="52"/>
    </location>
</feature>
<proteinExistence type="predicted"/>
<evidence type="ECO:0000256" key="2">
    <source>
        <dbReference type="ARBA" id="ARBA00023125"/>
    </source>
</evidence>
<dbReference type="InterPro" id="IPR001647">
    <property type="entry name" value="HTH_TetR"/>
</dbReference>
<organism evidence="5 6">
    <name type="scientific">Cytobacillus stercorigallinarum</name>
    <dbReference type="NCBI Taxonomy" id="2762240"/>
    <lineage>
        <taxon>Bacteria</taxon>
        <taxon>Bacillati</taxon>
        <taxon>Bacillota</taxon>
        <taxon>Bacilli</taxon>
        <taxon>Bacillales</taxon>
        <taxon>Bacillaceae</taxon>
        <taxon>Cytobacillus</taxon>
    </lineage>
</organism>
<dbReference type="InterPro" id="IPR039532">
    <property type="entry name" value="TetR_C_Firmicutes"/>
</dbReference>
<dbReference type="Pfam" id="PF14278">
    <property type="entry name" value="TetR_C_8"/>
    <property type="match status" value="1"/>
</dbReference>
<evidence type="ECO:0000313" key="5">
    <source>
        <dbReference type="EMBL" id="MBD7937387.1"/>
    </source>
</evidence>
<dbReference type="InterPro" id="IPR050624">
    <property type="entry name" value="HTH-type_Tx_Regulator"/>
</dbReference>
<dbReference type="PANTHER" id="PTHR43479:SF7">
    <property type="entry name" value="TETR-FAMILY TRANSCRIPTIONAL REGULATOR"/>
    <property type="match status" value="1"/>
</dbReference>
<evidence type="ECO:0000256" key="1">
    <source>
        <dbReference type="ARBA" id="ARBA00022491"/>
    </source>
</evidence>
<comment type="caution">
    <text evidence="5">The sequence shown here is derived from an EMBL/GenBank/DDBJ whole genome shotgun (WGS) entry which is preliminary data.</text>
</comment>
<keyword evidence="6" id="KW-1185">Reference proteome</keyword>
<dbReference type="Gene3D" id="1.10.357.10">
    <property type="entry name" value="Tetracycline Repressor, domain 2"/>
    <property type="match status" value="1"/>
</dbReference>
<sequence>MVVKEDRRVLRTRKNLKSAMLQLLAEKDFKEISITEISKVANCNRVTFYSHYKDSSHLLEDIFQDYLEQLAQYFRDSFKGKKSFLLSDPTRNVPIFEYVQKNQFVFSLMLVGEVIPGSQNHFCETITSISRSELQLKEEIWFDIEAINFYETYALLGLFIFWIKEDFQTTPEEMAKRLSFLHSTSLGEAIVK</sequence>
<dbReference type="InterPro" id="IPR009057">
    <property type="entry name" value="Homeodomain-like_sf"/>
</dbReference>
<keyword evidence="1" id="KW-0678">Repressor</keyword>
<evidence type="ECO:0000313" key="6">
    <source>
        <dbReference type="Proteomes" id="UP000657931"/>
    </source>
</evidence>